<dbReference type="GO" id="GO:0005524">
    <property type="term" value="F:ATP binding"/>
    <property type="evidence" value="ECO:0007669"/>
    <property type="project" value="InterPro"/>
</dbReference>
<protein>
    <submittedName>
        <fullName evidence="3">ATPase family AAA domain-containing protein 5b isoform X2</fullName>
    </submittedName>
</protein>
<dbReference type="PANTHER" id="PTHR23389">
    <property type="entry name" value="CHROMOSOME TRANSMISSION FIDELITY FACTOR 18"/>
    <property type="match status" value="1"/>
</dbReference>
<dbReference type="Pfam" id="PF00004">
    <property type="entry name" value="AAA"/>
    <property type="match status" value="1"/>
</dbReference>
<dbReference type="Proteomes" id="UP001178508">
    <property type="component" value="Chromosome 3"/>
</dbReference>
<feature type="region of interest" description="Disordered" evidence="1">
    <location>
        <begin position="89"/>
        <end position="127"/>
    </location>
</feature>
<feature type="region of interest" description="Disordered" evidence="1">
    <location>
        <begin position="1"/>
        <end position="24"/>
    </location>
</feature>
<dbReference type="SUPFAM" id="SSF52540">
    <property type="entry name" value="P-loop containing nucleoside triphosphate hydrolases"/>
    <property type="match status" value="1"/>
</dbReference>
<dbReference type="PANTHER" id="PTHR23389:SF21">
    <property type="entry name" value="ATPASE FAMILY AAA DOMAIN-CONTAINING PROTEIN 5"/>
    <property type="match status" value="1"/>
</dbReference>
<proteinExistence type="predicted"/>
<dbReference type="InterPro" id="IPR003593">
    <property type="entry name" value="AAA+_ATPase"/>
</dbReference>
<feature type="compositionally biased region" description="Low complexity" evidence="1">
    <location>
        <begin position="182"/>
        <end position="196"/>
    </location>
</feature>
<dbReference type="GO" id="GO:0003677">
    <property type="term" value="F:DNA binding"/>
    <property type="evidence" value="ECO:0007669"/>
    <property type="project" value="TreeGrafter"/>
</dbReference>
<organism evidence="3 4">
    <name type="scientific">Xyrichtys novacula</name>
    <name type="common">Pearly razorfish</name>
    <name type="synonym">Hemipteronotus novacula</name>
    <dbReference type="NCBI Taxonomy" id="13765"/>
    <lineage>
        <taxon>Eukaryota</taxon>
        <taxon>Metazoa</taxon>
        <taxon>Chordata</taxon>
        <taxon>Craniata</taxon>
        <taxon>Vertebrata</taxon>
        <taxon>Euteleostomi</taxon>
        <taxon>Actinopterygii</taxon>
        <taxon>Neopterygii</taxon>
        <taxon>Teleostei</taxon>
        <taxon>Neoteleostei</taxon>
        <taxon>Acanthomorphata</taxon>
        <taxon>Eupercaria</taxon>
        <taxon>Labriformes</taxon>
        <taxon>Labridae</taxon>
        <taxon>Xyrichtys</taxon>
    </lineage>
</organism>
<dbReference type="InterPro" id="IPR027417">
    <property type="entry name" value="P-loop_NTPase"/>
</dbReference>
<evidence type="ECO:0000313" key="4">
    <source>
        <dbReference type="Proteomes" id="UP001178508"/>
    </source>
</evidence>
<feature type="domain" description="AAA+ ATPase" evidence="2">
    <location>
        <begin position="380"/>
        <end position="602"/>
    </location>
</feature>
<feature type="compositionally biased region" description="Basic and acidic residues" evidence="1">
    <location>
        <begin position="95"/>
        <end position="109"/>
    </location>
</feature>
<feature type="region of interest" description="Disordered" evidence="1">
    <location>
        <begin position="514"/>
        <end position="541"/>
    </location>
</feature>
<reference evidence="3" key="1">
    <citation type="submission" date="2023-08" db="EMBL/GenBank/DDBJ databases">
        <authorList>
            <person name="Alioto T."/>
            <person name="Alioto T."/>
            <person name="Gomez Garrido J."/>
        </authorList>
    </citation>
    <scope>NUCLEOTIDE SEQUENCE</scope>
</reference>
<evidence type="ECO:0000313" key="3">
    <source>
        <dbReference type="EMBL" id="CAJ1053579.1"/>
    </source>
</evidence>
<dbReference type="EMBL" id="OY660866">
    <property type="protein sequence ID" value="CAJ1053579.1"/>
    <property type="molecule type" value="Genomic_DNA"/>
</dbReference>
<dbReference type="AlphaFoldDB" id="A0AAV1EY26"/>
<dbReference type="InterPro" id="IPR003959">
    <property type="entry name" value="ATPase_AAA_core"/>
</dbReference>
<feature type="compositionally biased region" description="Basic residues" evidence="1">
    <location>
        <begin position="248"/>
        <end position="263"/>
    </location>
</feature>
<gene>
    <name evidence="3" type="ORF">XNOV1_A041913</name>
</gene>
<accession>A0AAV1EY26</accession>
<feature type="region of interest" description="Disordered" evidence="1">
    <location>
        <begin position="178"/>
        <end position="274"/>
    </location>
</feature>
<evidence type="ECO:0000256" key="1">
    <source>
        <dbReference type="SAM" id="MobiDB-lite"/>
    </source>
</evidence>
<keyword evidence="4" id="KW-1185">Reference proteome</keyword>
<name>A0AAV1EY26_XYRNO</name>
<dbReference type="Gene3D" id="3.40.50.300">
    <property type="entry name" value="P-loop containing nucleotide triphosphate hydrolases"/>
    <property type="match status" value="1"/>
</dbReference>
<dbReference type="SMART" id="SM00382">
    <property type="entry name" value="AAA"/>
    <property type="match status" value="1"/>
</dbReference>
<dbReference type="GO" id="GO:0016887">
    <property type="term" value="F:ATP hydrolysis activity"/>
    <property type="evidence" value="ECO:0007669"/>
    <property type="project" value="InterPro"/>
</dbReference>
<sequence>MRNKTKNVNKRENTTVLHRGQPRRDNVIVLSESSCSEEDSASLSEKGTYGSNFTSAGCSTSNNKTPLKQRETLTTRDIKIAPIFLHIARRSRSRRSGDEKQEKSAERLKKSVPPILDEGVQQEEKQSTTSSLTWSKLFCREKLSASVLQSCLEEIQRSNPAFPARAVFNTLKKKASEGLQASESTENSSNLSSLQSQHKEKRKRGFESSERVPKRLKSSLTAESPAGLGHCHTPVQSLLGNSAFMGKKSPRRRKLSRTHRLRQHSGSPAGLVKSCELNSGLRSHTETDSQSHSPPDSTQIDLIYEDVLWTDKYSPRHSSEVIGNSESVDKLQSWLKKWKLRADCEERRRMMEDRRREESSNDSWDCGDFLGEDGAEEEPLCNTMLITGPPGVGKTASVYACSQELGFKVFEVNCSSQRSGHRVLSQLKEATQSHLVETSGKDPLKPAYFNSYSSTTKSETLPGKTVTPKNITFTSKKRAAQSLCRPGRKAKSNSAAVTLANYFKMKNKADLLHSGGLSSSEKPGSKKSDHPSTGSGQSVPQSKKTATSLILFEEVDVIFDDDVGFLAAIKTFMTTTKRPVILTTNDRLFRERFIWNMEEIIFKAPSEVNVCSYLQLVVLTEDVLLQLDDVRSLLRLFGGDVRRCLLQLQLWVHSGGGRVSHSEGLPREHIHVQSERGNNADSQLPQCVSNCTASTLGLHSVTPKALQSFLQASFYNTLSSWSTTDMNNILRLLAESWRRAVPLLYSNLELFLPTGDKGTLVQPLDMENWQQSELTLSTIHPCIQQLEENVHQKKSDTASKSQRTASRLSRRKYVTPVFDTTSTSNLIQTQRISSPSKKAHLEAHSLRDKAEKYKAKVVTNSLDALTDFFDLMSYIDATLPAAVPAFSGSCEPEAFVWTGAEMKDGLLDEMREEGEGEGGRSWNQERLLDIQAAVEGLGCRRCCWRVSEGWSKAQKYRHDLGGIESGRPVEKRTQPVLFAPPLCEPSVSQRRYKLSKKILCSKPFSLLGNRRAVSVDYIPALRCICRYQRAAHTEEPDRCRKYLSRNRLNLSKSILHLLAEDFS</sequence>
<dbReference type="CDD" id="cd00009">
    <property type="entry name" value="AAA"/>
    <property type="match status" value="1"/>
</dbReference>
<dbReference type="GO" id="GO:0061860">
    <property type="term" value="F:DNA clamp unloader activity"/>
    <property type="evidence" value="ECO:0007669"/>
    <property type="project" value="TreeGrafter"/>
</dbReference>
<feature type="compositionally biased region" description="Polar residues" evidence="1">
    <location>
        <begin position="531"/>
        <end position="541"/>
    </location>
</feature>
<dbReference type="GO" id="GO:0005634">
    <property type="term" value="C:nucleus"/>
    <property type="evidence" value="ECO:0007669"/>
    <property type="project" value="TreeGrafter"/>
</dbReference>
<evidence type="ECO:0000259" key="2">
    <source>
        <dbReference type="SMART" id="SM00382"/>
    </source>
</evidence>